<dbReference type="SUPFAM" id="SSF53474">
    <property type="entry name" value="alpha/beta-Hydrolases"/>
    <property type="match status" value="1"/>
</dbReference>
<dbReference type="InterPro" id="IPR000073">
    <property type="entry name" value="AB_hydrolase_1"/>
</dbReference>
<keyword evidence="4" id="KW-1185">Reference proteome</keyword>
<dbReference type="EMBL" id="JALLBG020000046">
    <property type="protein sequence ID" value="KAL3770040.1"/>
    <property type="molecule type" value="Genomic_DNA"/>
</dbReference>
<dbReference type="AlphaFoldDB" id="A0ABD3NBF3"/>
<feature type="domain" description="AB hydrolase-1" evidence="2">
    <location>
        <begin position="251"/>
        <end position="538"/>
    </location>
</feature>
<feature type="compositionally biased region" description="Basic and acidic residues" evidence="1">
    <location>
        <begin position="302"/>
        <end position="318"/>
    </location>
</feature>
<proteinExistence type="predicted"/>
<comment type="caution">
    <text evidence="3">The sequence shown here is derived from an EMBL/GenBank/DDBJ whole genome shotgun (WGS) entry which is preliminary data.</text>
</comment>
<feature type="region of interest" description="Disordered" evidence="1">
    <location>
        <begin position="193"/>
        <end position="215"/>
    </location>
</feature>
<evidence type="ECO:0000259" key="2">
    <source>
        <dbReference type="Pfam" id="PF12697"/>
    </source>
</evidence>
<dbReference type="PANTHER" id="PTHR43798">
    <property type="entry name" value="MONOACYLGLYCEROL LIPASE"/>
    <property type="match status" value="1"/>
</dbReference>
<evidence type="ECO:0000313" key="4">
    <source>
        <dbReference type="Proteomes" id="UP001530293"/>
    </source>
</evidence>
<dbReference type="PANTHER" id="PTHR43798:SF33">
    <property type="entry name" value="HYDROLASE, PUTATIVE (AFU_ORTHOLOGUE AFUA_2G14860)-RELATED"/>
    <property type="match status" value="1"/>
</dbReference>
<protein>
    <recommendedName>
        <fullName evidence="2">AB hydrolase-1 domain-containing protein</fullName>
    </recommendedName>
</protein>
<dbReference type="Pfam" id="PF12697">
    <property type="entry name" value="Abhydrolase_6"/>
    <property type="match status" value="1"/>
</dbReference>
<organism evidence="3 4">
    <name type="scientific">Discostella pseudostelligera</name>
    <dbReference type="NCBI Taxonomy" id="259834"/>
    <lineage>
        <taxon>Eukaryota</taxon>
        <taxon>Sar</taxon>
        <taxon>Stramenopiles</taxon>
        <taxon>Ochrophyta</taxon>
        <taxon>Bacillariophyta</taxon>
        <taxon>Coscinodiscophyceae</taxon>
        <taxon>Thalassiosirophycidae</taxon>
        <taxon>Stephanodiscales</taxon>
        <taxon>Stephanodiscaceae</taxon>
        <taxon>Discostella</taxon>
    </lineage>
</organism>
<dbReference type="InterPro" id="IPR029058">
    <property type="entry name" value="AB_hydrolase_fold"/>
</dbReference>
<dbReference type="Gene3D" id="3.40.50.1820">
    <property type="entry name" value="alpha/beta hydrolase"/>
    <property type="match status" value="1"/>
</dbReference>
<gene>
    <name evidence="3" type="ORF">ACHAWU_005867</name>
</gene>
<dbReference type="InterPro" id="IPR050266">
    <property type="entry name" value="AB_hydrolase_sf"/>
</dbReference>
<reference evidence="3 4" key="1">
    <citation type="submission" date="2024-10" db="EMBL/GenBank/DDBJ databases">
        <title>Updated reference genomes for cyclostephanoid diatoms.</title>
        <authorList>
            <person name="Roberts W.R."/>
            <person name="Alverson A.J."/>
        </authorList>
    </citation>
    <scope>NUCLEOTIDE SEQUENCE [LARGE SCALE GENOMIC DNA]</scope>
    <source>
        <strain evidence="3 4">AJA232-27</strain>
    </source>
</reference>
<sequence length="559" mass="62596">MAMAMAKTLCPTTGRLVLIISTLTALQSISSRRVSDAIMLLSRCRNHAARDRQLGARFFASTSTSTVFIPMQDVPAPWCQLKRQNRYHSFHFHQRHNYHNLHHRKAASVRIRTAMSWPLTVPSAVGVSSSTSSSFGRRNLSSLRAQTTTCNDEIEHQQQCIELPQKSADRNGLLRYVVLADDGHPLRLYARAPRHHQQQHTHDDKVNGNSGFSTYNALLSTSKEDNGKNEKINNSFDIQNDQQQQQQQRSILLLHGRTWSSQPVFDLRTSDDDHKRQSTLQSLADLGFAAYALDLRGFGETPRDYRYDGDNDENEKSRSGGYTTPMRSVADVKCAIEWITKRHSSITTVSAADAATRGDDDEDDNSNMSINTKPALLGWSQGALVAQMYAQLHGPTTLSDLILFGSIYDPKTIYPRKPLYLNFDQSNAQQQRVMAAPENANTEVAALEDFTLPGTICDEAASAFSTLALEVDPIKAAWDDLHEFNICNPALVHVPTMVMAGSQDPYVSWDAQRELFDRLGTEDKAMCILPGCDHAAHILKARRMFIRAVAGFLLRKDEF</sequence>
<evidence type="ECO:0000256" key="1">
    <source>
        <dbReference type="SAM" id="MobiDB-lite"/>
    </source>
</evidence>
<accession>A0ABD3NBF3</accession>
<dbReference type="Proteomes" id="UP001530293">
    <property type="component" value="Unassembled WGS sequence"/>
</dbReference>
<feature type="region of interest" description="Disordered" evidence="1">
    <location>
        <begin position="302"/>
        <end position="324"/>
    </location>
</feature>
<evidence type="ECO:0000313" key="3">
    <source>
        <dbReference type="EMBL" id="KAL3770040.1"/>
    </source>
</evidence>
<name>A0ABD3NBF3_9STRA</name>